<protein>
    <submittedName>
        <fullName evidence="4">Gag-protease polyprotein</fullName>
    </submittedName>
</protein>
<dbReference type="InterPro" id="IPR005162">
    <property type="entry name" value="Retrotrans_gag_dom"/>
</dbReference>
<dbReference type="Gene3D" id="4.10.60.10">
    <property type="entry name" value="Zinc finger, CCHC-type"/>
    <property type="match status" value="1"/>
</dbReference>
<evidence type="ECO:0000256" key="1">
    <source>
        <dbReference type="PROSITE-ProRule" id="PRU00047"/>
    </source>
</evidence>
<reference evidence="4 5" key="1">
    <citation type="submission" date="2019-08" db="EMBL/GenBank/DDBJ databases">
        <title>Draft genome sequences of two oriental melons (Cucumis melo L. var makuwa).</title>
        <authorList>
            <person name="Kwon S.-Y."/>
        </authorList>
    </citation>
    <scope>NUCLEOTIDE SEQUENCE [LARGE SCALE GENOMIC DNA]</scope>
    <source>
        <strain evidence="5">cv. SW 3</strain>
        <tissue evidence="4">Leaf</tissue>
    </source>
</reference>
<dbReference type="SMART" id="SM00343">
    <property type="entry name" value="ZnF_C2HC"/>
    <property type="match status" value="1"/>
</dbReference>
<dbReference type="Pfam" id="PF03732">
    <property type="entry name" value="Retrotrans_gag"/>
    <property type="match status" value="1"/>
</dbReference>
<sequence>MILCRSSGKCYQEEMLVGEAVEVEEGEQDTHASQQPASPASTQAPVQPHNVPDQLSAEAKHLRDFRQYNHKSFDGFLEDPVKAQMWLSSMETIFQCMKYPDNQKQEFLNLKQGDMTVEQYNAEFDMLSHFTTDVIRDEVARTEKFVRGLRLDIQGLVRAFRPAFHVDALRLAVDISLQERVNSLRERVDFRIEEEVEVAREKSLCTTCGKHHLDRCLFGTKTCFKCKQEGHIADRCPMRLTGIAQNQGVGTPQQGKVFTTNKFEAEKASALVTGMDWPAANHVSIDCSHREVVFNPPTGTSFKFEGVRMVELPKVISTMKASKLLN</sequence>
<evidence type="ECO:0000313" key="4">
    <source>
        <dbReference type="EMBL" id="KAA0066547.1"/>
    </source>
</evidence>
<dbReference type="PANTHER" id="PTHR15503:SF45">
    <property type="entry name" value="RNA-DIRECTED DNA POLYMERASE HOMOLOG"/>
    <property type="match status" value="1"/>
</dbReference>
<keyword evidence="1" id="KW-0479">Metal-binding</keyword>
<keyword evidence="1" id="KW-0863">Zinc-finger</keyword>
<dbReference type="EMBL" id="SSTE01000887">
    <property type="protein sequence ID" value="KAA0066547.1"/>
    <property type="molecule type" value="Genomic_DNA"/>
</dbReference>
<dbReference type="InterPro" id="IPR036875">
    <property type="entry name" value="Znf_CCHC_sf"/>
</dbReference>
<dbReference type="GO" id="GO:0003676">
    <property type="term" value="F:nucleic acid binding"/>
    <property type="evidence" value="ECO:0007669"/>
    <property type="project" value="InterPro"/>
</dbReference>
<dbReference type="PROSITE" id="PS50158">
    <property type="entry name" value="ZF_CCHC"/>
    <property type="match status" value="1"/>
</dbReference>
<dbReference type="GO" id="GO:0008270">
    <property type="term" value="F:zinc ion binding"/>
    <property type="evidence" value="ECO:0007669"/>
    <property type="project" value="UniProtKB-KW"/>
</dbReference>
<dbReference type="InterPro" id="IPR001878">
    <property type="entry name" value="Znf_CCHC"/>
</dbReference>
<comment type="caution">
    <text evidence="4">The sequence shown here is derived from an EMBL/GenBank/DDBJ whole genome shotgun (WGS) entry which is preliminary data.</text>
</comment>
<feature type="region of interest" description="Disordered" evidence="2">
    <location>
        <begin position="24"/>
        <end position="50"/>
    </location>
</feature>
<dbReference type="PANTHER" id="PTHR15503">
    <property type="entry name" value="LDOC1 RELATED"/>
    <property type="match status" value="1"/>
</dbReference>
<accession>A0A5A7VHI6</accession>
<dbReference type="OrthoDB" id="1738534at2759"/>
<evidence type="ECO:0000256" key="2">
    <source>
        <dbReference type="SAM" id="MobiDB-lite"/>
    </source>
</evidence>
<name>A0A5A7VHI6_CUCMM</name>
<organism evidence="4 5">
    <name type="scientific">Cucumis melo var. makuwa</name>
    <name type="common">Oriental melon</name>
    <dbReference type="NCBI Taxonomy" id="1194695"/>
    <lineage>
        <taxon>Eukaryota</taxon>
        <taxon>Viridiplantae</taxon>
        <taxon>Streptophyta</taxon>
        <taxon>Embryophyta</taxon>
        <taxon>Tracheophyta</taxon>
        <taxon>Spermatophyta</taxon>
        <taxon>Magnoliopsida</taxon>
        <taxon>eudicotyledons</taxon>
        <taxon>Gunneridae</taxon>
        <taxon>Pentapetalae</taxon>
        <taxon>rosids</taxon>
        <taxon>fabids</taxon>
        <taxon>Cucurbitales</taxon>
        <taxon>Cucurbitaceae</taxon>
        <taxon>Benincaseae</taxon>
        <taxon>Cucumis</taxon>
    </lineage>
</organism>
<dbReference type="SUPFAM" id="SSF57756">
    <property type="entry name" value="Retrovirus zinc finger-like domains"/>
    <property type="match status" value="1"/>
</dbReference>
<dbReference type="Pfam" id="PF00098">
    <property type="entry name" value="zf-CCHC"/>
    <property type="match status" value="1"/>
</dbReference>
<evidence type="ECO:0000313" key="5">
    <source>
        <dbReference type="Proteomes" id="UP000321393"/>
    </source>
</evidence>
<proteinExistence type="predicted"/>
<keyword evidence="1" id="KW-0862">Zinc</keyword>
<feature type="domain" description="CCHC-type" evidence="3">
    <location>
        <begin position="223"/>
        <end position="237"/>
    </location>
</feature>
<dbReference type="InterPro" id="IPR032567">
    <property type="entry name" value="RTL1-rel"/>
</dbReference>
<gene>
    <name evidence="4" type="ORF">E6C27_scaffold25G001090</name>
</gene>
<feature type="compositionally biased region" description="Polar residues" evidence="2">
    <location>
        <begin position="31"/>
        <end position="45"/>
    </location>
</feature>
<dbReference type="AlphaFoldDB" id="A0A5A7VHI6"/>
<dbReference type="Proteomes" id="UP000321393">
    <property type="component" value="Unassembled WGS sequence"/>
</dbReference>
<evidence type="ECO:0000259" key="3">
    <source>
        <dbReference type="PROSITE" id="PS50158"/>
    </source>
</evidence>